<evidence type="ECO:0000313" key="2">
    <source>
        <dbReference type="Proteomes" id="UP001054945"/>
    </source>
</evidence>
<sequence length="166" mass="19339">MDDLKCNFKTLNLLRSTHLRAFSRQPNELFEPIDATRVIIPRVTTTAFFHFVHPEENNQIGSSIRGPFSETYTTRLFSTLFWSSGRASRSFRIYLEDVGNSLITCVFGENFLPHRLKRSRTRISGTFQEYHSALLKLFFWDLSFLGRLALVKSKNVEKRSPLNLFL</sequence>
<accession>A0AAV4MNB6</accession>
<dbReference type="Proteomes" id="UP001054945">
    <property type="component" value="Unassembled WGS sequence"/>
</dbReference>
<dbReference type="AlphaFoldDB" id="A0AAV4MNB6"/>
<protein>
    <submittedName>
        <fullName evidence="1">Uncharacterized protein</fullName>
    </submittedName>
</protein>
<keyword evidence="2" id="KW-1185">Reference proteome</keyword>
<name>A0AAV4MNB6_CAEEX</name>
<evidence type="ECO:0000313" key="1">
    <source>
        <dbReference type="EMBL" id="GIX73858.1"/>
    </source>
</evidence>
<proteinExistence type="predicted"/>
<organism evidence="1 2">
    <name type="scientific">Caerostris extrusa</name>
    <name type="common">Bark spider</name>
    <name type="synonym">Caerostris bankana</name>
    <dbReference type="NCBI Taxonomy" id="172846"/>
    <lineage>
        <taxon>Eukaryota</taxon>
        <taxon>Metazoa</taxon>
        <taxon>Ecdysozoa</taxon>
        <taxon>Arthropoda</taxon>
        <taxon>Chelicerata</taxon>
        <taxon>Arachnida</taxon>
        <taxon>Araneae</taxon>
        <taxon>Araneomorphae</taxon>
        <taxon>Entelegynae</taxon>
        <taxon>Araneoidea</taxon>
        <taxon>Araneidae</taxon>
        <taxon>Caerostris</taxon>
    </lineage>
</organism>
<reference evidence="1 2" key="1">
    <citation type="submission" date="2021-06" db="EMBL/GenBank/DDBJ databases">
        <title>Caerostris extrusa draft genome.</title>
        <authorList>
            <person name="Kono N."/>
            <person name="Arakawa K."/>
        </authorList>
    </citation>
    <scope>NUCLEOTIDE SEQUENCE [LARGE SCALE GENOMIC DNA]</scope>
</reference>
<gene>
    <name evidence="1" type="ORF">CEXT_54751</name>
</gene>
<dbReference type="EMBL" id="BPLR01019997">
    <property type="protein sequence ID" value="GIX73858.1"/>
    <property type="molecule type" value="Genomic_DNA"/>
</dbReference>
<comment type="caution">
    <text evidence="1">The sequence shown here is derived from an EMBL/GenBank/DDBJ whole genome shotgun (WGS) entry which is preliminary data.</text>
</comment>